<keyword evidence="3" id="KW-1185">Reference proteome</keyword>
<protein>
    <submittedName>
        <fullName evidence="2">Uncharacterized protein</fullName>
    </submittedName>
</protein>
<dbReference type="OMA" id="WACGGWR"/>
<evidence type="ECO:0000313" key="2">
    <source>
        <dbReference type="EnsemblPlants" id="ONIVA08G14060.1"/>
    </source>
</evidence>
<feature type="region of interest" description="Disordered" evidence="1">
    <location>
        <begin position="1"/>
        <end position="65"/>
    </location>
</feature>
<sequence length="65" mass="6987">MTVQRDVGNAVASTPPTRRRAAGRRMGKRLGARRRAAGRRMGKRRGEEGTGTPGAGAVGRRRCRA</sequence>
<name>A0A0E0IBA9_ORYNI</name>
<dbReference type="AlphaFoldDB" id="A0A0E0IBA9"/>
<reference evidence="2" key="2">
    <citation type="submission" date="2018-04" db="EMBL/GenBank/DDBJ databases">
        <title>OnivRS2 (Oryza nivara Reference Sequence Version 2).</title>
        <authorList>
            <person name="Zhang J."/>
            <person name="Kudrna D."/>
            <person name="Lee S."/>
            <person name="Talag J."/>
            <person name="Rajasekar S."/>
            <person name="Welchert J."/>
            <person name="Hsing Y.-I."/>
            <person name="Wing R.A."/>
        </authorList>
    </citation>
    <scope>NUCLEOTIDE SEQUENCE [LARGE SCALE GENOMIC DNA]</scope>
    <source>
        <strain evidence="2">SL10</strain>
    </source>
</reference>
<dbReference type="HOGENOM" id="CLU_2625845_0_0_1"/>
<reference evidence="2" key="1">
    <citation type="submission" date="2015-04" db="UniProtKB">
        <authorList>
            <consortium name="EnsemblPlants"/>
        </authorList>
    </citation>
    <scope>IDENTIFICATION</scope>
    <source>
        <strain evidence="2">SL10</strain>
    </source>
</reference>
<feature type="compositionally biased region" description="Basic residues" evidence="1">
    <location>
        <begin position="17"/>
        <end position="43"/>
    </location>
</feature>
<evidence type="ECO:0000256" key="1">
    <source>
        <dbReference type="SAM" id="MobiDB-lite"/>
    </source>
</evidence>
<evidence type="ECO:0000313" key="3">
    <source>
        <dbReference type="Proteomes" id="UP000006591"/>
    </source>
</evidence>
<accession>A0A0E0IBA9</accession>
<proteinExistence type="predicted"/>
<dbReference type="Gramene" id="ONIVA08G14060.1">
    <property type="protein sequence ID" value="ONIVA08G14060.1"/>
    <property type="gene ID" value="ONIVA08G14060"/>
</dbReference>
<dbReference type="Proteomes" id="UP000006591">
    <property type="component" value="Chromosome 8"/>
</dbReference>
<dbReference type="EnsemblPlants" id="ONIVA08G14060.1">
    <property type="protein sequence ID" value="ONIVA08G14060.1"/>
    <property type="gene ID" value="ONIVA08G14060"/>
</dbReference>
<organism evidence="2">
    <name type="scientific">Oryza nivara</name>
    <name type="common">Indian wild rice</name>
    <name type="synonym">Oryza sativa f. spontanea</name>
    <dbReference type="NCBI Taxonomy" id="4536"/>
    <lineage>
        <taxon>Eukaryota</taxon>
        <taxon>Viridiplantae</taxon>
        <taxon>Streptophyta</taxon>
        <taxon>Embryophyta</taxon>
        <taxon>Tracheophyta</taxon>
        <taxon>Spermatophyta</taxon>
        <taxon>Magnoliopsida</taxon>
        <taxon>Liliopsida</taxon>
        <taxon>Poales</taxon>
        <taxon>Poaceae</taxon>
        <taxon>BOP clade</taxon>
        <taxon>Oryzoideae</taxon>
        <taxon>Oryzeae</taxon>
        <taxon>Oryzinae</taxon>
        <taxon>Oryza</taxon>
    </lineage>
</organism>